<dbReference type="EMBL" id="JAAAXW010000206">
    <property type="protein sequence ID" value="KAF9540292.1"/>
    <property type="molecule type" value="Genomic_DNA"/>
</dbReference>
<dbReference type="PANTHER" id="PTHR15600:SF42">
    <property type="entry name" value="SACSIN"/>
    <property type="match status" value="1"/>
</dbReference>
<dbReference type="InterPro" id="IPR036890">
    <property type="entry name" value="HATPase_C_sf"/>
</dbReference>
<dbReference type="PROSITE" id="PS50097">
    <property type="entry name" value="BTB"/>
    <property type="match status" value="1"/>
</dbReference>
<evidence type="ECO:0000259" key="1">
    <source>
        <dbReference type="PROSITE" id="PS50097"/>
    </source>
</evidence>
<organism evidence="2 3">
    <name type="scientific">Mortierella hygrophila</name>
    <dbReference type="NCBI Taxonomy" id="979708"/>
    <lineage>
        <taxon>Eukaryota</taxon>
        <taxon>Fungi</taxon>
        <taxon>Fungi incertae sedis</taxon>
        <taxon>Mucoromycota</taxon>
        <taxon>Mortierellomycotina</taxon>
        <taxon>Mortierellomycetes</taxon>
        <taxon>Mortierellales</taxon>
        <taxon>Mortierellaceae</taxon>
        <taxon>Mortierella</taxon>
    </lineage>
</organism>
<dbReference type="GO" id="GO:0030544">
    <property type="term" value="F:Hsp70 protein binding"/>
    <property type="evidence" value="ECO:0007669"/>
    <property type="project" value="TreeGrafter"/>
</dbReference>
<protein>
    <recommendedName>
        <fullName evidence="1">BTB domain-containing protein</fullName>
    </recommendedName>
</protein>
<dbReference type="SUPFAM" id="SSF54695">
    <property type="entry name" value="POZ domain"/>
    <property type="match status" value="1"/>
</dbReference>
<accession>A0A9P6K0D1</accession>
<name>A0A9P6K0D1_9FUNG</name>
<dbReference type="NCBIfam" id="NF047352">
    <property type="entry name" value="P_loop_sacsin"/>
    <property type="match status" value="1"/>
</dbReference>
<proteinExistence type="predicted"/>
<dbReference type="SUPFAM" id="SSF55874">
    <property type="entry name" value="ATPase domain of HSP90 chaperone/DNA topoisomerase II/histidine kinase"/>
    <property type="match status" value="2"/>
</dbReference>
<dbReference type="Pfam" id="PF00651">
    <property type="entry name" value="BTB"/>
    <property type="match status" value="1"/>
</dbReference>
<dbReference type="InterPro" id="IPR000210">
    <property type="entry name" value="BTB/POZ_dom"/>
</dbReference>
<evidence type="ECO:0000313" key="3">
    <source>
        <dbReference type="Proteomes" id="UP000723463"/>
    </source>
</evidence>
<dbReference type="Proteomes" id="UP000723463">
    <property type="component" value="Unassembled WGS sequence"/>
</dbReference>
<keyword evidence="3" id="KW-1185">Reference proteome</keyword>
<dbReference type="Pfam" id="PF25794">
    <property type="entry name" value="SACS"/>
    <property type="match status" value="2"/>
</dbReference>
<dbReference type="Gene3D" id="3.30.710.10">
    <property type="entry name" value="Potassium Channel Kv1.1, Chain A"/>
    <property type="match status" value="1"/>
</dbReference>
<dbReference type="InterPro" id="IPR052972">
    <property type="entry name" value="Sacsin_chaperone_reg"/>
</dbReference>
<comment type="caution">
    <text evidence="2">The sequence shown here is derived from an EMBL/GenBank/DDBJ whole genome shotgun (WGS) entry which is preliminary data.</text>
</comment>
<dbReference type="InterPro" id="IPR058210">
    <property type="entry name" value="SACS/Nov_dom"/>
</dbReference>
<dbReference type="PANTHER" id="PTHR15600">
    <property type="entry name" value="SACSIN"/>
    <property type="match status" value="1"/>
</dbReference>
<sequence>MLQQPMREGFISHGIREPLTTRIAGILRSYPDSTQIARELLQNSDDAGSTIQWYLLDHRDHTKHAQRSAGSNLGSNSSKDAGLRLFHEDLEEYMGPALLSGSDSVFEDKDFQSLKNLASSEKRADETKIGQMGIGFNSIYHLTDCPSFISGDQLMIIEPHERIFNGKRSKFREGAVRGSFLNPSQGLHEYPDQLKAFSVLEDIDFSKPYKGTIFRFPLRTLEQTKTSSLTKYSRTLEEVQEMLNELKGEALKALLFLKHVQKIVIYERKEDQDKPTKLFEIEVVNSAEVAAQRSELFDNFKRHVRACDSIDQAKVLECSTRPTYRMTHEDGHTTEETWQVTTRIGNISKTRASMLEASHGDVNIADHKLIPWVGIAAPSDPDSKMDSSGLFCFLPVGDIQLPFPVHVNGHFAVEQSRRDIWTNIDKKIKTQSSAGIESLWNVHLFNKQIPEAYALFLENIGLDHGANYELWPTYCGDGIGRDAIWKDMLKSVLRAVLSNDRPVFFCGPKLDGNVMSVEAYSKVYIADRDIDAFPLLKKALRVVVDLAENVPDVVLAELPVAVESLDLAPRILTSALVISILHDTKSQWSSTADAATRVEMVKYCLQDDKSASLAGLPLLPLAGGSWVEFNRKQSRGRFRVSVAVFRTLSVSNDGLVDIDVEGYPFNDIELGCKSEAKSGSKSKMYWSTMKPSWVAERIKTVYLQSLYQNGVVPDGCVSQISEQFPMDKWLTDFWNMAHSFPIAVAQRELLPGLDGIHLIPINRSSLAPLSKDRSVLYLNPGTCKDVQVSQKALDVLDHRFDCQVLRKLPMKSSSPLNGYLVDVSVGPRVLSLLSNVDSNCFQQLTPTDCENLRQYLTTCLSPRASLDPQQRQVLRYLPVFESYQDTHLVPLDTPSSSSSMKWSVAQGYCHSSQPWVPSSVRLLADDQLMKHHIRYLLEIPFLTKAEFLLLLVSELKEQPESEWDPILSEVLLGYYEHQKKVDFGPLLRQLPFVQVNVSSTSKEMASPTRIIPRFVADPALSMFFMDGEAVFPSGIYAKSAFRGPLEELGMKLAFNPTFVEERLSSLFDPASSGQDDSHRKASSTLYDRLNSMFSKEFVTEDILSMISSLPWLYVGESERCPPSECRPKEDKCLVGTQMPISDFSPSNELLRMHMGWMAPPPLDKVLAHFSSLLDQFSQDSSFQLLNQDVSPIYNYLASMVQNPSHLTAIKEVLGKRPWILLSGTLYAVDRVAFKLDHNLRPQFGQVHSSNLDALFRAFGVRDHFTHRDIEAILATTGSNYDIGECLSGKDADLVRRLLIALSHMKSRRLTPDLPVLTKGGYLKRAADVVYDDRASRRGGLDDNLLPYTFLDDNIPKIVAQHLQIDMFSVRAWEESKDATFEPFFQEENIVDRIKSILNDYDPSGIFNEYLQNASDAGATKFSVMLDTRTYDKTKVLSEQMAAWQGPALLFYNDAKFSEENFSALCKLGVGNKREDTSKVGRHGLGFNSAYHFTDVPSVVSGDTLAIFDPHMVNLPKSRDASGKLFAQRGHRYNIRKLSKETLANQFEPYKERFGFDMESHFDGTIFRIPLRQKGAVMGGKSGFGNDGWTTAQIQKMFVSWTEDAKIGSLFLKSIKSIDLSDGTSPVVSVTKDDLSHMPAVKFLIGSLPSHTSQVSIVDITSTTTGLGNVAVKASSRWLMYTEDALPANTPQTIRNHVQNEHWSTQSGVAIPLGDDSAIKSCRGRLMVSLPTPIETKLPFHMHGGFALTTNRKTLAGEPEASDPKNLWNTYLLETLLPLTAIQAYGHLLTWSFRPATLDGPRVSDLSTAIPLFYKRWPLKVNDDFAAFLRAFFRHAYTSPVFPCLGHPYAPPIAAVAGKNTTMRGSLVSEAVESRVYAWLRVGGRLIAETPPNLQACLTLEWDHDDSRPFKQIDCNLLRRRFREDPGFITRQMVGRLDKQWLLDEIFRPLVDTRIVVEESLMGLHVVPLLSGEWKPLLRGDWTALQASPIYYTAPAEARELIEGKGQLVDVDFFDSFVLKRVLDILVKEQSYGIENIQLSAFASIFLSENAFGVSEDKRERIWKYLREFDDITPAWYLPIVKTAAGDVVTVAKAAEGLEMSTAFLGEKPRRIITDFFRRMGVVMFDASEPQNHSYFRRLQVDYTECRVLELIAKHWSTHASSFVISTEEAEFLRTMISTNQRGCSASVLISLGALPIWRSYGPPGAPLRPAIGSLYMIDHENLEHLGRHPTILHKTNSAYTFEKMGATRIQAATILRERIMPMFASNVLQCIGATKTAYLSLCRSLATTASPSNLGDNASARQVLNHAPCFLSRDGSFRTLSHMLVAGEDLTETIFANEQHRFLDSDLNSILLDGRRFQVEIRRLSTGALEECARFVLSEIANRSAPADQILSRATHLVRYIYTNPGSTNWMDPQWTFVPRDIAPEYPYNQHAPVLPPYMSFSTLCYSNERDFMWTQRGFFPQDLVPPARFKLMYPDIGKHTWREYCEHLRVLTKKVAPTISTTERQLTFKATIFKIYKTFEENGSNSKAVRDIIKQSLHEVMTVPYILNGDDKDPTKAESWVWPHELVFGIDHKIGTHHQAHPSLLKFRDFLITVGAKEMKHIAGQVSVRSKRNVGEMENRITTYFETQDETNGFMDVKFAFEGGKSILAHKVVLASMNEEVIRQLTGSWALTARRDPSNPAIDIIQKEDDYVTFWGLLYFLYTDELIGTNGPTTLSAASKSFNEQDAEDQLSQRVEYLVALQHLADVYRTDRLKGLIAQELMLPGKVMYSNVFEIREHAELNRDPSVVKYCNQFIRVKENASLIEKYLEDEVASVQARLVALDRYLGDKDNQAVPEEVTYLGCGAELEDGVEGVAAREALTTEVDDLTGYLTELKMRHYE</sequence>
<dbReference type="InterPro" id="IPR011333">
    <property type="entry name" value="SKP1/BTB/POZ_sf"/>
</dbReference>
<reference evidence="2" key="1">
    <citation type="journal article" date="2020" name="Fungal Divers.">
        <title>Resolving the Mortierellaceae phylogeny through synthesis of multi-gene phylogenetics and phylogenomics.</title>
        <authorList>
            <person name="Vandepol N."/>
            <person name="Liber J."/>
            <person name="Desiro A."/>
            <person name="Na H."/>
            <person name="Kennedy M."/>
            <person name="Barry K."/>
            <person name="Grigoriev I.V."/>
            <person name="Miller A.N."/>
            <person name="O'Donnell K."/>
            <person name="Stajich J.E."/>
            <person name="Bonito G."/>
        </authorList>
    </citation>
    <scope>NUCLEOTIDE SEQUENCE</scope>
    <source>
        <strain evidence="2">NRRL 2591</strain>
    </source>
</reference>
<dbReference type="Gene3D" id="3.30.565.10">
    <property type="entry name" value="Histidine kinase-like ATPase, C-terminal domain"/>
    <property type="match status" value="1"/>
</dbReference>
<evidence type="ECO:0000313" key="2">
    <source>
        <dbReference type="EMBL" id="KAF9540292.1"/>
    </source>
</evidence>
<gene>
    <name evidence="2" type="ORF">EC957_004411</name>
</gene>
<feature type="domain" description="BTB" evidence="1">
    <location>
        <begin position="2636"/>
        <end position="2711"/>
    </location>
</feature>